<dbReference type="InterPro" id="IPR011666">
    <property type="entry name" value="DUF1604"/>
</dbReference>
<dbReference type="PROSITE" id="PS50174">
    <property type="entry name" value="G_PATCH"/>
    <property type="match status" value="1"/>
</dbReference>
<evidence type="ECO:0000313" key="3">
    <source>
        <dbReference type="EMBL" id="KYK55129.1"/>
    </source>
</evidence>
<feature type="compositionally biased region" description="Low complexity" evidence="1">
    <location>
        <begin position="808"/>
        <end position="817"/>
    </location>
</feature>
<feature type="compositionally biased region" description="Basic and acidic residues" evidence="1">
    <location>
        <begin position="89"/>
        <end position="103"/>
    </location>
</feature>
<feature type="compositionally biased region" description="Basic and acidic residues" evidence="1">
    <location>
        <begin position="936"/>
        <end position="945"/>
    </location>
</feature>
<feature type="region of interest" description="Disordered" evidence="1">
    <location>
        <begin position="429"/>
        <end position="453"/>
    </location>
</feature>
<evidence type="ECO:0000259" key="2">
    <source>
        <dbReference type="PROSITE" id="PS50174"/>
    </source>
</evidence>
<organism evidence="3 4">
    <name type="scientific">Drechmeria coniospora</name>
    <name type="common">Nematophagous fungus</name>
    <name type="synonym">Meria coniospora</name>
    <dbReference type="NCBI Taxonomy" id="98403"/>
    <lineage>
        <taxon>Eukaryota</taxon>
        <taxon>Fungi</taxon>
        <taxon>Dikarya</taxon>
        <taxon>Ascomycota</taxon>
        <taxon>Pezizomycotina</taxon>
        <taxon>Sordariomycetes</taxon>
        <taxon>Hypocreomycetidae</taxon>
        <taxon>Hypocreales</taxon>
        <taxon>Ophiocordycipitaceae</taxon>
        <taxon>Drechmeria</taxon>
    </lineage>
</organism>
<proteinExistence type="predicted"/>
<dbReference type="GeneID" id="63719734"/>
<dbReference type="PANTHER" id="PTHR13384">
    <property type="entry name" value="G PATCH DOMAIN-CONTAINING PROTEIN 1"/>
    <property type="match status" value="1"/>
</dbReference>
<dbReference type="EMBL" id="LAYC01000003">
    <property type="protein sequence ID" value="KYK55129.1"/>
    <property type="molecule type" value="Genomic_DNA"/>
</dbReference>
<dbReference type="GO" id="GO:0003723">
    <property type="term" value="F:RNA binding"/>
    <property type="evidence" value="ECO:0007669"/>
    <property type="project" value="TreeGrafter"/>
</dbReference>
<feature type="region of interest" description="Disordered" evidence="1">
    <location>
        <begin position="80"/>
        <end position="116"/>
    </location>
</feature>
<dbReference type="STRING" id="98403.A0A151GDF4"/>
<dbReference type="Pfam" id="PF26093">
    <property type="entry name" value="HTH_TGH"/>
    <property type="match status" value="1"/>
</dbReference>
<feature type="region of interest" description="Disordered" evidence="1">
    <location>
        <begin position="698"/>
        <end position="717"/>
    </location>
</feature>
<feature type="compositionally biased region" description="Basic residues" evidence="1">
    <location>
        <begin position="822"/>
        <end position="835"/>
    </location>
</feature>
<feature type="domain" description="G-patch" evidence="2">
    <location>
        <begin position="149"/>
        <end position="218"/>
    </location>
</feature>
<feature type="region of interest" description="Disordered" evidence="1">
    <location>
        <begin position="743"/>
        <end position="762"/>
    </location>
</feature>
<feature type="compositionally biased region" description="Basic and acidic residues" evidence="1">
    <location>
        <begin position="442"/>
        <end position="453"/>
    </location>
</feature>
<evidence type="ECO:0000313" key="4">
    <source>
        <dbReference type="Proteomes" id="UP000076580"/>
    </source>
</evidence>
<dbReference type="PANTHER" id="PTHR13384:SF19">
    <property type="entry name" value="G PATCH DOMAIN-CONTAINING PROTEIN 1"/>
    <property type="match status" value="1"/>
</dbReference>
<feature type="region of interest" description="Disordered" evidence="1">
    <location>
        <begin position="1"/>
        <end position="34"/>
    </location>
</feature>
<gene>
    <name evidence="3" type="ORF">DCS_07091</name>
</gene>
<keyword evidence="4" id="KW-1185">Reference proteome</keyword>
<feature type="region of interest" description="Disordered" evidence="1">
    <location>
        <begin position="605"/>
        <end position="641"/>
    </location>
</feature>
<feature type="region of interest" description="Disordered" evidence="1">
    <location>
        <begin position="549"/>
        <end position="572"/>
    </location>
</feature>
<feature type="region of interest" description="Disordered" evidence="1">
    <location>
        <begin position="768"/>
        <end position="870"/>
    </location>
</feature>
<dbReference type="InParanoid" id="A0A151GDF4"/>
<accession>A0A151GDF4</accession>
<feature type="compositionally biased region" description="Basic and acidic residues" evidence="1">
    <location>
        <begin position="836"/>
        <end position="851"/>
    </location>
</feature>
<feature type="region of interest" description="Disordered" evidence="1">
    <location>
        <begin position="936"/>
        <end position="959"/>
    </location>
</feature>
<dbReference type="GO" id="GO:0006397">
    <property type="term" value="P:mRNA processing"/>
    <property type="evidence" value="ECO:0007669"/>
    <property type="project" value="InterPro"/>
</dbReference>
<evidence type="ECO:0000256" key="1">
    <source>
        <dbReference type="SAM" id="MobiDB-lite"/>
    </source>
</evidence>
<feature type="compositionally biased region" description="Low complexity" evidence="1">
    <location>
        <begin position="858"/>
        <end position="870"/>
    </location>
</feature>
<comment type="caution">
    <text evidence="3">The sequence shown here is derived from an EMBL/GenBank/DDBJ whole genome shotgun (WGS) entry which is preliminary data.</text>
</comment>
<dbReference type="RefSeq" id="XP_040654481.1">
    <property type="nucleotide sequence ID" value="XM_040804377.1"/>
</dbReference>
<protein>
    <recommendedName>
        <fullName evidence="2">G-patch domain-containing protein</fullName>
    </recommendedName>
</protein>
<feature type="compositionally biased region" description="Polar residues" evidence="1">
    <location>
        <begin position="1098"/>
        <end position="1109"/>
    </location>
</feature>
<dbReference type="InterPro" id="IPR000467">
    <property type="entry name" value="G_patch_dom"/>
</dbReference>
<dbReference type="Proteomes" id="UP000076580">
    <property type="component" value="Chromosome 03"/>
</dbReference>
<dbReference type="Pfam" id="PF07713">
    <property type="entry name" value="DUF1604"/>
    <property type="match status" value="1"/>
</dbReference>
<name>A0A151GDF4_DRECN</name>
<sequence>MSSKRSRSTFEADSKHAPYALFGTPLPDEADSRDDGAYLPLWKQDVRDEKGRRRLHGAFTGGWSAGYFNTVGSKEGWAPSTFVSSRSSRNKDGAAPKQQRAEDYMDDEDLEDASQAQQLQTSQAFAGLGSSKDDQATAKGLMGLLRADGDTMGLKLLRRMGWKDGQGIGPKVRRTARLDVGNPPAGAQVETHLFAPDNSAMIRFVRKTDRRGLGHTAEVKLQRLHGEKHAAGTDDVDDAFGRLNGPSPLSTATSKSKPPRAAFGVGVLNDTGSDEEDAYEIGPRIKYNRVIGGDKARKVKKTTAVANPTLSTTLKFVSRTARAASGVGRCHDGRLPLPGFTLAKVTEDLSALFLQYAPPPVPPGWRSAKDAAAATTGGAAGEYVSTADAAKASSLDPRARAALLGEKALPGKSVFDFLSSSARDKLALASGKSNLPPARGETPAERAVSEEERRKALWDRVPKLDRDTAAAALSRISTGPYSDDELKGARYRKYLENQSNPGLPAADKAKGMTDEDFVREMNEFYNCARIFKPMTGFMASRFTSSKAMLNPSRGADGTASELLSKPEAKKTDPAEEAAKMGMFGHLTRSVDDFLPTRLLCKRFNVRPPANSRSDEREENPPRASASWPVPPRTEMPPGGLTTTAAPLSLPALEMAGGSPERKAPVALHPSAAEVNPEKNEAVEGRAANEDVLRAIFGDSDNWTPPPSHSRLTSSPRRLLAGQTPRQSPLLFALLNLALPLGSPSPSHRLATPSHVSRRQVSRRMLALPRHGAPSPRPPHISLHRRTAAPESREQPAALSGTQEARNGPSASSPLESAESQHHPARRFPHPRRHRHRIDDKEHADAYREREQPPPPQYPASESSSSSRPPPFSSLFVPLSASVLAPLAPLASRPAPAPAAEASTSAPAYSPEAKAFGCIGRAASAFDDAVAETKCALPRDTKAESSRDDDEGEPPPAYSDHDCPLRSFAFAMSVAGGASSIITQVQQGGGSPMNAIGDVGADETIAMDLRGTRFVLSRDELLTLPEFVLLSLFPNGLFPEGHMSGFSEMDAVQVDVRDGPARCTVPLAVPVWLTYRRPQYDPVSLQYMLDFFRNVAQSIPSESSPGTSQDGDAMDSLSPRDESSKRAGIIVLREDLDFYAIPPTASISQPDMIEVKRAAAKALQKQDGIFSGLKRSDEPGTTEAHLIEMLTAGGFNHDDIWGHRAGEPNKAVICSLALARLRSDIRGNEVGTNAVGMAQKLLLFWRKPARRCWWEGVELDDIAGVDGKLKVWIRRVWTLEMSVIGLR</sequence>
<feature type="region of interest" description="Disordered" evidence="1">
    <location>
        <begin position="1098"/>
        <end position="1121"/>
    </location>
</feature>
<reference evidence="3 4" key="1">
    <citation type="journal article" date="2016" name="Sci. Rep.">
        <title>Insights into Adaptations to a Near-Obligate Nematode Endoparasitic Lifestyle from the Finished Genome of Drechmeria coniospora.</title>
        <authorList>
            <person name="Zhang L."/>
            <person name="Zhou Z."/>
            <person name="Guo Q."/>
            <person name="Fokkens L."/>
            <person name="Miskei M."/>
            <person name="Pocsi I."/>
            <person name="Zhang W."/>
            <person name="Chen M."/>
            <person name="Wang L."/>
            <person name="Sun Y."/>
            <person name="Donzelli B.G."/>
            <person name="Gibson D.M."/>
            <person name="Nelson D.R."/>
            <person name="Luo J.G."/>
            <person name="Rep M."/>
            <person name="Liu H."/>
            <person name="Yang S."/>
            <person name="Wang J."/>
            <person name="Krasnoff S.B."/>
            <person name="Xu Y."/>
            <person name="Molnar I."/>
            <person name="Lin M."/>
        </authorList>
    </citation>
    <scope>NUCLEOTIDE SEQUENCE [LARGE SCALE GENOMIC DNA]</scope>
    <source>
        <strain evidence="3 4">ARSEF 6962</strain>
    </source>
</reference>
<dbReference type="GO" id="GO:0005634">
    <property type="term" value="C:nucleus"/>
    <property type="evidence" value="ECO:0007669"/>
    <property type="project" value="TreeGrafter"/>
</dbReference>